<dbReference type="AlphaFoldDB" id="A0A5S9QVN3"/>
<evidence type="ECO:0000313" key="5">
    <source>
        <dbReference type="Proteomes" id="UP000441399"/>
    </source>
</evidence>
<feature type="DNA-binding region" description="H-T-H motif" evidence="2">
    <location>
        <begin position="25"/>
        <end position="44"/>
    </location>
</feature>
<evidence type="ECO:0000259" key="3">
    <source>
        <dbReference type="PROSITE" id="PS50977"/>
    </source>
</evidence>
<dbReference type="InterPro" id="IPR036271">
    <property type="entry name" value="Tet_transcr_reg_TetR-rel_C_sf"/>
</dbReference>
<dbReference type="SUPFAM" id="SSF48498">
    <property type="entry name" value="Tetracyclin repressor-like, C-terminal domain"/>
    <property type="match status" value="1"/>
</dbReference>
<dbReference type="EMBL" id="CACSIO010000045">
    <property type="protein sequence ID" value="CAA0123039.1"/>
    <property type="molecule type" value="Genomic_DNA"/>
</dbReference>
<dbReference type="Pfam" id="PF00440">
    <property type="entry name" value="TetR_N"/>
    <property type="match status" value="1"/>
</dbReference>
<protein>
    <recommendedName>
        <fullName evidence="3">HTH tetR-type domain-containing protein</fullName>
    </recommendedName>
</protein>
<dbReference type="GO" id="GO:0003677">
    <property type="term" value="F:DNA binding"/>
    <property type="evidence" value="ECO:0007669"/>
    <property type="project" value="UniProtKB-UniRule"/>
</dbReference>
<name>A0A5S9QVN3_9GAMM</name>
<feature type="domain" description="HTH tetR-type" evidence="3">
    <location>
        <begin position="2"/>
        <end position="62"/>
    </location>
</feature>
<accession>A0A5S9QVN3</accession>
<organism evidence="4 5">
    <name type="scientific">BD1-7 clade bacterium</name>
    <dbReference type="NCBI Taxonomy" id="2029982"/>
    <lineage>
        <taxon>Bacteria</taxon>
        <taxon>Pseudomonadati</taxon>
        <taxon>Pseudomonadota</taxon>
        <taxon>Gammaproteobacteria</taxon>
        <taxon>Cellvibrionales</taxon>
        <taxon>Spongiibacteraceae</taxon>
        <taxon>BD1-7 clade</taxon>
    </lineage>
</organism>
<evidence type="ECO:0000313" key="4">
    <source>
        <dbReference type="EMBL" id="CAA0123039.1"/>
    </source>
</evidence>
<dbReference type="Gene3D" id="1.10.357.10">
    <property type="entry name" value="Tetracycline Repressor, domain 2"/>
    <property type="match status" value="1"/>
</dbReference>
<evidence type="ECO:0000256" key="2">
    <source>
        <dbReference type="PROSITE-ProRule" id="PRU00335"/>
    </source>
</evidence>
<keyword evidence="5" id="KW-1185">Reference proteome</keyword>
<dbReference type="SUPFAM" id="SSF46689">
    <property type="entry name" value="Homeodomain-like"/>
    <property type="match status" value="1"/>
</dbReference>
<proteinExistence type="predicted"/>
<dbReference type="InterPro" id="IPR001647">
    <property type="entry name" value="HTH_TetR"/>
</dbReference>
<evidence type="ECO:0000256" key="1">
    <source>
        <dbReference type="ARBA" id="ARBA00023125"/>
    </source>
</evidence>
<gene>
    <name evidence="4" type="ORF">OPDIPICF_02765</name>
</gene>
<dbReference type="PROSITE" id="PS50977">
    <property type="entry name" value="HTH_TETR_2"/>
    <property type="match status" value="1"/>
</dbReference>
<sequence>MSDKKREILGNALAIIQDDGYAALTMRHLASVSAMKLGSLQYHFKTREVLLEALAEHIHDQYASLWSQDNTAFESVSLRTFIEFLLDDIGRVESARLWPQLWAWALVEPTMKAMMDKLYQPLVAFLNHRFTQLGCDKPKEEALAMLCLLEGAAIFVGAGSFHADSRVAMRKNLLDTFEARFGEDFCRAGV</sequence>
<dbReference type="Proteomes" id="UP000441399">
    <property type="component" value="Unassembled WGS sequence"/>
</dbReference>
<dbReference type="InterPro" id="IPR009057">
    <property type="entry name" value="Homeodomain-like_sf"/>
</dbReference>
<reference evidence="4 5" key="1">
    <citation type="submission" date="2019-11" db="EMBL/GenBank/DDBJ databases">
        <authorList>
            <person name="Holert J."/>
        </authorList>
    </citation>
    <scope>NUCLEOTIDE SEQUENCE [LARGE SCALE GENOMIC DNA]</scope>
    <source>
        <strain evidence="4">SB11_3</strain>
    </source>
</reference>
<dbReference type="OrthoDB" id="2356263at2"/>
<keyword evidence="1 2" id="KW-0238">DNA-binding</keyword>